<comment type="pathway">
    <text evidence="2">Carbohydrate biosynthesis; dTDP-L-rhamnose biosynthesis.</text>
</comment>
<dbReference type="Pfam" id="PF00908">
    <property type="entry name" value="dTDP_sugar_isom"/>
    <property type="match status" value="1"/>
</dbReference>
<accession>A0A1D3TR81</accession>
<dbReference type="UniPathway" id="UPA00124"/>
<feature type="site" description="Participates in a stacking interaction with the thymidine ring of dTDP-4-oxo-6-deoxyglucose" evidence="1">
    <location>
        <position position="137"/>
    </location>
</feature>
<comment type="catalytic activity">
    <reaction evidence="2">
        <text>dTDP-4-dehydro-6-deoxy-alpha-D-glucose = dTDP-4-dehydro-beta-L-rhamnose</text>
        <dbReference type="Rhea" id="RHEA:16969"/>
        <dbReference type="ChEBI" id="CHEBI:57649"/>
        <dbReference type="ChEBI" id="CHEBI:62830"/>
        <dbReference type="EC" id="5.1.3.13"/>
    </reaction>
</comment>
<comment type="subunit">
    <text evidence="2">Homodimer.</text>
</comment>
<evidence type="ECO:0000313" key="3">
    <source>
        <dbReference type="EMBL" id="SCP96200.1"/>
    </source>
</evidence>
<dbReference type="GO" id="GO:0019305">
    <property type="term" value="P:dTDP-rhamnose biosynthetic process"/>
    <property type="evidence" value="ECO:0007669"/>
    <property type="project" value="UniProtKB-UniRule"/>
</dbReference>
<dbReference type="PANTHER" id="PTHR21047">
    <property type="entry name" value="DTDP-6-DEOXY-D-GLUCOSE-3,5 EPIMERASE"/>
    <property type="match status" value="1"/>
</dbReference>
<dbReference type="PANTHER" id="PTHR21047:SF2">
    <property type="entry name" value="THYMIDINE DIPHOSPHO-4-KETO-RHAMNOSE 3,5-EPIMERASE"/>
    <property type="match status" value="1"/>
</dbReference>
<keyword evidence="2" id="KW-0413">Isomerase</keyword>
<evidence type="ECO:0000256" key="1">
    <source>
        <dbReference type="PIRSR" id="PIRSR600888-3"/>
    </source>
</evidence>
<dbReference type="Proteomes" id="UP000199315">
    <property type="component" value="Unassembled WGS sequence"/>
</dbReference>
<protein>
    <recommendedName>
        <fullName evidence="2">dTDP-4-dehydrorhamnose 3,5-epimerase</fullName>
        <ecNumber evidence="2">5.1.3.13</ecNumber>
    </recommendedName>
    <alternativeName>
        <fullName evidence="2">Thymidine diphospho-4-keto-rhamnose 3,5-epimerase</fullName>
    </alternativeName>
</protein>
<dbReference type="GO" id="GO:0008830">
    <property type="term" value="F:dTDP-4-dehydrorhamnose 3,5-epimerase activity"/>
    <property type="evidence" value="ECO:0007669"/>
    <property type="project" value="UniProtKB-UniRule"/>
</dbReference>
<reference evidence="3 4" key="1">
    <citation type="submission" date="2016-09" db="EMBL/GenBank/DDBJ databases">
        <authorList>
            <person name="Capua I."/>
            <person name="De Benedictis P."/>
            <person name="Joannis T."/>
            <person name="Lombin L.H."/>
            <person name="Cattoli G."/>
        </authorList>
    </citation>
    <scope>NUCLEOTIDE SEQUENCE [LARGE SCALE GENOMIC DNA]</scope>
    <source>
        <strain evidence="3 4">GluBS11</strain>
    </source>
</reference>
<dbReference type="Gene3D" id="2.60.120.10">
    <property type="entry name" value="Jelly Rolls"/>
    <property type="match status" value="1"/>
</dbReference>
<dbReference type="STRING" id="1619234.SAMN05421730_10045"/>
<dbReference type="CDD" id="cd00438">
    <property type="entry name" value="cupin_RmlC"/>
    <property type="match status" value="1"/>
</dbReference>
<evidence type="ECO:0000256" key="2">
    <source>
        <dbReference type="RuleBase" id="RU364069"/>
    </source>
</evidence>
<organism evidence="3 4">
    <name type="scientific">Anaerobium acetethylicum</name>
    <dbReference type="NCBI Taxonomy" id="1619234"/>
    <lineage>
        <taxon>Bacteria</taxon>
        <taxon>Bacillati</taxon>
        <taxon>Bacillota</taxon>
        <taxon>Clostridia</taxon>
        <taxon>Lachnospirales</taxon>
        <taxon>Lachnospiraceae</taxon>
        <taxon>Anaerobium</taxon>
    </lineage>
</organism>
<evidence type="ECO:0000313" key="4">
    <source>
        <dbReference type="Proteomes" id="UP000199315"/>
    </source>
</evidence>
<dbReference type="SUPFAM" id="SSF51182">
    <property type="entry name" value="RmlC-like cupins"/>
    <property type="match status" value="1"/>
</dbReference>
<sequence length="181" mass="20419">MKIKREEIGVKIIEPKIVTDNRGWFQIAFDFYGLQELGIEFHICQENHSFTESRGTIRGLNYQEAPFEQAKLVRCTAGSMYSVAADIRKGSETFGKWVGEILSAENHRIMYVPAGFAHGVIALEDRTELQYFTNSKFSLEHAKSIRYDDPAIGIDWTVGGLISPDVPNLSEKNRNGGYLTP</sequence>
<dbReference type="InterPro" id="IPR014710">
    <property type="entry name" value="RmlC-like_jellyroll"/>
</dbReference>
<dbReference type="InterPro" id="IPR000888">
    <property type="entry name" value="RmlC-like"/>
</dbReference>
<comment type="similarity">
    <text evidence="2">Belongs to the dTDP-4-dehydrorhamnose 3,5-epimerase family.</text>
</comment>
<keyword evidence="4" id="KW-1185">Reference proteome</keyword>
<gene>
    <name evidence="3" type="ORF">SAMN05421730_10045</name>
</gene>
<dbReference type="GO" id="GO:0000271">
    <property type="term" value="P:polysaccharide biosynthetic process"/>
    <property type="evidence" value="ECO:0007669"/>
    <property type="project" value="TreeGrafter"/>
</dbReference>
<comment type="function">
    <text evidence="2">Catalyzes the epimerization of the C3' and C5'positions of dTDP-6-deoxy-D-xylo-4-hexulose, forming dTDP-6-deoxy-L-lyxo-4-hexulose.</text>
</comment>
<dbReference type="EMBL" id="FMKA01000004">
    <property type="protein sequence ID" value="SCP96200.1"/>
    <property type="molecule type" value="Genomic_DNA"/>
</dbReference>
<dbReference type="EC" id="5.1.3.13" evidence="2"/>
<dbReference type="NCBIfam" id="TIGR01221">
    <property type="entry name" value="rmlC"/>
    <property type="match status" value="1"/>
</dbReference>
<dbReference type="RefSeq" id="WP_169823600.1">
    <property type="nucleotide sequence ID" value="NZ_FMKA01000004.1"/>
</dbReference>
<dbReference type="GO" id="GO:0005829">
    <property type="term" value="C:cytosol"/>
    <property type="evidence" value="ECO:0007669"/>
    <property type="project" value="TreeGrafter"/>
</dbReference>
<proteinExistence type="inferred from homology"/>
<dbReference type="AlphaFoldDB" id="A0A1D3TR81"/>
<dbReference type="InterPro" id="IPR011051">
    <property type="entry name" value="RmlC_Cupin_sf"/>
</dbReference>
<name>A0A1D3TR81_9FIRM</name>